<comment type="caution">
    <text evidence="1">The sequence shown here is derived from an EMBL/GenBank/DDBJ whole genome shotgun (WGS) entry which is preliminary data.</text>
</comment>
<accession>A0A504Z3G1</accession>
<reference evidence="1 2" key="1">
    <citation type="submission" date="2019-04" db="EMBL/GenBank/DDBJ databases">
        <title>Annotation for the trematode Fasciola gigantica.</title>
        <authorList>
            <person name="Choi Y.-J."/>
        </authorList>
    </citation>
    <scope>NUCLEOTIDE SEQUENCE [LARGE SCALE GENOMIC DNA]</scope>
    <source>
        <strain evidence="1">Uganda_cow_1</strain>
    </source>
</reference>
<sequence>MTLQSFGFCPAMCLADFNCTSVKDHLELLPSIFFSCDNLEKLIPLEKFRHSELLIYHANISFLEELRFVAYDKLWLEASENTKKNLFKEVSCPEFESRDVNRKVSAIMELVQHLTNCSCTKNANQSDYFHLRGSAESCAQSGCTEILDVCIFESEVVSILLAVLNSLPYLRFLPAFIFGYATHSINPNFNLTQRIIRNFPNEWFSIWHPVSNSRILHHILNSDEFSKCAYIEQTDCANFLQSQKNARQLAVLRLECVIRSLLLVKPIHAQHVMEHCVSHWLSFSQFCVLVKST</sequence>
<dbReference type="OrthoDB" id="10350748at2759"/>
<dbReference type="EMBL" id="SUNJ01004883">
    <property type="protein sequence ID" value="TPP64090.1"/>
    <property type="molecule type" value="Genomic_DNA"/>
</dbReference>
<dbReference type="STRING" id="46835.A0A504Z3G1"/>
<protein>
    <submittedName>
        <fullName evidence="1">Uncharacterized protein</fullName>
    </submittedName>
</protein>
<evidence type="ECO:0000313" key="2">
    <source>
        <dbReference type="Proteomes" id="UP000316759"/>
    </source>
</evidence>
<name>A0A504Z3G1_FASGI</name>
<gene>
    <name evidence="1" type="ORF">FGIG_05808</name>
</gene>
<proteinExistence type="predicted"/>
<dbReference type="AlphaFoldDB" id="A0A504Z3G1"/>
<organism evidence="1 2">
    <name type="scientific">Fasciola gigantica</name>
    <name type="common">Giant liver fluke</name>
    <dbReference type="NCBI Taxonomy" id="46835"/>
    <lineage>
        <taxon>Eukaryota</taxon>
        <taxon>Metazoa</taxon>
        <taxon>Spiralia</taxon>
        <taxon>Lophotrochozoa</taxon>
        <taxon>Platyhelminthes</taxon>
        <taxon>Trematoda</taxon>
        <taxon>Digenea</taxon>
        <taxon>Plagiorchiida</taxon>
        <taxon>Echinostomata</taxon>
        <taxon>Echinostomatoidea</taxon>
        <taxon>Fasciolidae</taxon>
        <taxon>Fasciola</taxon>
    </lineage>
</organism>
<keyword evidence="2" id="KW-1185">Reference proteome</keyword>
<evidence type="ECO:0000313" key="1">
    <source>
        <dbReference type="EMBL" id="TPP64090.1"/>
    </source>
</evidence>
<dbReference type="Proteomes" id="UP000316759">
    <property type="component" value="Unassembled WGS sequence"/>
</dbReference>